<dbReference type="RefSeq" id="WP_115753273.1">
    <property type="nucleotide sequence ID" value="NZ_LARY01000002.1"/>
</dbReference>
<evidence type="ECO:0000313" key="2">
    <source>
        <dbReference type="Proteomes" id="UP000257055"/>
    </source>
</evidence>
<keyword evidence="2" id="KW-1185">Reference proteome</keyword>
<accession>A0A3D8TQR8</accession>
<evidence type="ECO:0000313" key="1">
    <source>
        <dbReference type="EMBL" id="RDX01022.1"/>
    </source>
</evidence>
<name>A0A3D8TQR8_9LIST</name>
<proteinExistence type="predicted"/>
<organism evidence="1 2">
    <name type="scientific">Listeria kieliensis</name>
    <dbReference type="NCBI Taxonomy" id="1621700"/>
    <lineage>
        <taxon>Bacteria</taxon>
        <taxon>Bacillati</taxon>
        <taxon>Bacillota</taxon>
        <taxon>Bacilli</taxon>
        <taxon>Bacillales</taxon>
        <taxon>Listeriaceae</taxon>
        <taxon>Listeria</taxon>
    </lineage>
</organism>
<sequence length="97" mass="11123">MRVEKELEFGWKAYSNQEVRVFREGEGSVALFLKENSFSFGNAPSVCLLALTEDSCELMSDPQLVKSIKITLEKEIWIDWLEDFMDMSSAEEGIYVS</sequence>
<dbReference type="EMBL" id="LARY01000002">
    <property type="protein sequence ID" value="RDX01022.1"/>
    <property type="molecule type" value="Genomic_DNA"/>
</dbReference>
<reference evidence="2" key="1">
    <citation type="submission" date="2015-04" db="EMBL/GenBank/DDBJ databases">
        <authorList>
            <person name="Schardt J."/>
            <person name="Mueller-Herbst S."/>
            <person name="Scherer S."/>
            <person name="Huptas C."/>
        </authorList>
    </citation>
    <scope>NUCLEOTIDE SEQUENCE [LARGE SCALE GENOMIC DNA]</scope>
    <source>
        <strain evidence="2">Kiel-L1</strain>
    </source>
</reference>
<dbReference type="Proteomes" id="UP000257055">
    <property type="component" value="Unassembled WGS sequence"/>
</dbReference>
<protein>
    <submittedName>
        <fullName evidence="1">Uncharacterized protein</fullName>
    </submittedName>
</protein>
<gene>
    <name evidence="1" type="ORF">UR08_08685</name>
</gene>
<dbReference type="AlphaFoldDB" id="A0A3D8TQR8"/>
<comment type="caution">
    <text evidence="1">The sequence shown here is derived from an EMBL/GenBank/DDBJ whole genome shotgun (WGS) entry which is preliminary data.</text>
</comment>